<keyword evidence="3 10" id="KW-0560">Oxidoreductase</keyword>
<comment type="subunit">
    <text evidence="2">Homotetramer.</text>
</comment>
<dbReference type="FunFam" id="3.30.360.10:FF:000002">
    <property type="entry name" value="Glyceraldehyde-3-phosphate dehydrogenase"/>
    <property type="match status" value="1"/>
</dbReference>
<feature type="binding site" evidence="6">
    <location>
        <position position="312"/>
    </location>
    <ligand>
        <name>NAD(+)</name>
        <dbReference type="ChEBI" id="CHEBI:57540"/>
    </ligand>
</feature>
<dbReference type="InterPro" id="IPR036291">
    <property type="entry name" value="NAD(P)-bd_dom_sf"/>
</dbReference>
<dbReference type="InterPro" id="IPR020829">
    <property type="entry name" value="GlycerAld_3-P_DH_cat"/>
</dbReference>
<evidence type="ECO:0000256" key="8">
    <source>
        <dbReference type="RuleBase" id="RU000397"/>
    </source>
</evidence>
<evidence type="ECO:0000256" key="6">
    <source>
        <dbReference type="PIRSR" id="PIRSR000149-3"/>
    </source>
</evidence>
<evidence type="ECO:0000256" key="3">
    <source>
        <dbReference type="ARBA" id="ARBA00023002"/>
    </source>
</evidence>
<evidence type="ECO:0000256" key="4">
    <source>
        <dbReference type="PIRSR" id="PIRSR000149-1"/>
    </source>
</evidence>
<dbReference type="AlphaFoldDB" id="A0A841JBA8"/>
<dbReference type="PIRSF" id="PIRSF000149">
    <property type="entry name" value="GAP_DH"/>
    <property type="match status" value="1"/>
</dbReference>
<keyword evidence="6" id="KW-0520">NAD</keyword>
<dbReference type="InterPro" id="IPR006424">
    <property type="entry name" value="Glyceraldehyde-3-P_DH_1"/>
</dbReference>
<dbReference type="InterPro" id="IPR020831">
    <property type="entry name" value="GlycerAld/Erythrose_P_DH"/>
</dbReference>
<name>A0A841JBA8_9SPHI</name>
<feature type="binding site" evidence="6">
    <location>
        <position position="32"/>
    </location>
    <ligand>
        <name>NAD(+)</name>
        <dbReference type="ChEBI" id="CHEBI:57540"/>
    </ligand>
</feature>
<dbReference type="EC" id="1.2.1.12" evidence="10"/>
<dbReference type="NCBIfam" id="TIGR01534">
    <property type="entry name" value="GAPDH-I"/>
    <property type="match status" value="1"/>
</dbReference>
<dbReference type="InterPro" id="IPR020828">
    <property type="entry name" value="GlycerAld_3-P_DH_NAD(P)-bd"/>
</dbReference>
<dbReference type="PANTHER" id="PTHR43148">
    <property type="entry name" value="GLYCERALDEHYDE-3-PHOSPHATE DEHYDROGENASE 2"/>
    <property type="match status" value="1"/>
</dbReference>
<dbReference type="GO" id="GO:0051287">
    <property type="term" value="F:NAD binding"/>
    <property type="evidence" value="ECO:0007669"/>
    <property type="project" value="InterPro"/>
</dbReference>
<dbReference type="GO" id="GO:0004365">
    <property type="term" value="F:glyceraldehyde-3-phosphate dehydrogenase (NAD+) (phosphorylating) activity"/>
    <property type="evidence" value="ECO:0007669"/>
    <property type="project" value="UniProtKB-EC"/>
</dbReference>
<feature type="binding site" evidence="6">
    <location>
        <begin position="10"/>
        <end position="11"/>
    </location>
    <ligand>
        <name>NAD(+)</name>
        <dbReference type="ChEBI" id="CHEBI:57540"/>
    </ligand>
</feature>
<evidence type="ECO:0000259" key="9">
    <source>
        <dbReference type="SMART" id="SM00846"/>
    </source>
</evidence>
<accession>A0A841JBA8</accession>
<evidence type="ECO:0000313" key="11">
    <source>
        <dbReference type="Proteomes" id="UP000548326"/>
    </source>
</evidence>
<dbReference type="EMBL" id="JACHCA010000005">
    <property type="protein sequence ID" value="MBB6128060.1"/>
    <property type="molecule type" value="Genomic_DNA"/>
</dbReference>
<dbReference type="PRINTS" id="PR00078">
    <property type="entry name" value="G3PDHDRGNASE"/>
</dbReference>
<dbReference type="GO" id="GO:0006006">
    <property type="term" value="P:glucose metabolic process"/>
    <property type="evidence" value="ECO:0007669"/>
    <property type="project" value="InterPro"/>
</dbReference>
<dbReference type="GO" id="GO:0050661">
    <property type="term" value="F:NADP binding"/>
    <property type="evidence" value="ECO:0007669"/>
    <property type="project" value="InterPro"/>
</dbReference>
<evidence type="ECO:0000256" key="5">
    <source>
        <dbReference type="PIRSR" id="PIRSR000149-2"/>
    </source>
</evidence>
<feature type="binding site" evidence="5">
    <location>
        <position position="231"/>
    </location>
    <ligand>
        <name>D-glyceraldehyde 3-phosphate</name>
        <dbReference type="ChEBI" id="CHEBI:59776"/>
    </ligand>
</feature>
<dbReference type="Pfam" id="PF00044">
    <property type="entry name" value="Gp_dh_N"/>
    <property type="match status" value="1"/>
</dbReference>
<comment type="caution">
    <text evidence="10">The sequence shown here is derived from an EMBL/GenBank/DDBJ whole genome shotgun (WGS) entry which is preliminary data.</text>
</comment>
<dbReference type="Proteomes" id="UP000548326">
    <property type="component" value="Unassembled WGS sequence"/>
</dbReference>
<gene>
    <name evidence="10" type="ORF">HDF22_002173</name>
</gene>
<comment type="similarity">
    <text evidence="1 8">Belongs to the glyceraldehyde-3-phosphate dehydrogenase family.</text>
</comment>
<evidence type="ECO:0000256" key="1">
    <source>
        <dbReference type="ARBA" id="ARBA00007406"/>
    </source>
</evidence>
<protein>
    <submittedName>
        <fullName evidence="10">Glyceraldehyde 3-phosphate dehydrogenase</fullName>
        <ecNumber evidence="10">1.2.1.12</ecNumber>
    </submittedName>
</protein>
<dbReference type="SUPFAM" id="SSF51735">
    <property type="entry name" value="NAD(P)-binding Rossmann-fold domains"/>
    <property type="match status" value="1"/>
</dbReference>
<dbReference type="CDD" id="cd18126">
    <property type="entry name" value="GAPDH_I_C"/>
    <property type="match status" value="1"/>
</dbReference>
<feature type="binding site" evidence="6">
    <location>
        <position position="76"/>
    </location>
    <ligand>
        <name>NAD(+)</name>
        <dbReference type="ChEBI" id="CHEBI:57540"/>
    </ligand>
</feature>
<dbReference type="FunFam" id="3.40.50.720:FF:000001">
    <property type="entry name" value="Glyceraldehyde-3-phosphate dehydrogenase"/>
    <property type="match status" value="1"/>
</dbReference>
<dbReference type="Gene3D" id="3.40.50.720">
    <property type="entry name" value="NAD(P)-binding Rossmann-like Domain"/>
    <property type="match status" value="1"/>
</dbReference>
<feature type="active site" description="Nucleophile" evidence="4">
    <location>
        <position position="150"/>
    </location>
</feature>
<evidence type="ECO:0000256" key="2">
    <source>
        <dbReference type="ARBA" id="ARBA00011881"/>
    </source>
</evidence>
<organism evidence="10 11">
    <name type="scientific">Mucilaginibacter lappiensis</name>
    <dbReference type="NCBI Taxonomy" id="354630"/>
    <lineage>
        <taxon>Bacteria</taxon>
        <taxon>Pseudomonadati</taxon>
        <taxon>Bacteroidota</taxon>
        <taxon>Sphingobacteriia</taxon>
        <taxon>Sphingobacteriales</taxon>
        <taxon>Sphingobacteriaceae</taxon>
        <taxon>Mucilaginibacter</taxon>
    </lineage>
</organism>
<evidence type="ECO:0000256" key="7">
    <source>
        <dbReference type="PIRSR" id="PIRSR000149-4"/>
    </source>
</evidence>
<feature type="binding site" evidence="5">
    <location>
        <begin position="149"/>
        <end position="151"/>
    </location>
    <ligand>
        <name>D-glyceraldehyde 3-phosphate</name>
        <dbReference type="ChEBI" id="CHEBI:59776"/>
    </ligand>
</feature>
<feature type="domain" description="Glyceraldehyde 3-phosphate dehydrogenase NAD(P) binding" evidence="9">
    <location>
        <begin position="1"/>
        <end position="150"/>
    </location>
</feature>
<dbReference type="RefSeq" id="WP_183587392.1">
    <property type="nucleotide sequence ID" value="NZ_JACHCA010000005.1"/>
</dbReference>
<feature type="site" description="Activates thiol group during catalysis" evidence="7">
    <location>
        <position position="177"/>
    </location>
</feature>
<sequence>MKIAINGFGRIGRIFLRNILAKPGIEVVAINDLTDTQTLAHLFKYDSVHRGFKGTVEHDASNLYINGGRIKVLAERDPQALPWGKLDIDLVIESTGKFTSRQGAELHLAAGAKQVIISAPSTDKNVPTVVLGVNDGLVDLHSPVLSNASCTTNNVAAMVKILDENWGIIDGYITTVHSMTGDQNLHDAPHKDLRRARAASASIIPTSTGAAKAITAIFPHLEGRLGGAGIRVPVLNGSLTDFTCSLKKQPTIEEINRAFKQAADGPMKNVLEYTEDPIVSTDILDNPHSCIFDAQLTSIVGGLVKVVGWYDNEMGYSSRLADLVEEIANLEPRS</sequence>
<dbReference type="SMART" id="SM00846">
    <property type="entry name" value="Gp_dh_N"/>
    <property type="match status" value="1"/>
</dbReference>
<dbReference type="SUPFAM" id="SSF55347">
    <property type="entry name" value="Glyceraldehyde-3-phosphate dehydrogenase-like, C-terminal domain"/>
    <property type="match status" value="1"/>
</dbReference>
<feature type="binding site" evidence="5">
    <location>
        <position position="180"/>
    </location>
    <ligand>
        <name>D-glyceraldehyde 3-phosphate</name>
        <dbReference type="ChEBI" id="CHEBI:59776"/>
    </ligand>
</feature>
<evidence type="ECO:0000313" key="10">
    <source>
        <dbReference type="EMBL" id="MBB6128060.1"/>
    </source>
</evidence>
<keyword evidence="6" id="KW-0547">Nucleotide-binding</keyword>
<feature type="binding site" evidence="5">
    <location>
        <begin position="208"/>
        <end position="209"/>
    </location>
    <ligand>
        <name>D-glyceraldehyde 3-phosphate</name>
        <dbReference type="ChEBI" id="CHEBI:59776"/>
    </ligand>
</feature>
<dbReference type="Pfam" id="PF02800">
    <property type="entry name" value="Gp_dh_C"/>
    <property type="match status" value="1"/>
</dbReference>
<feature type="binding site" evidence="6">
    <location>
        <position position="118"/>
    </location>
    <ligand>
        <name>NAD(+)</name>
        <dbReference type="ChEBI" id="CHEBI:57540"/>
    </ligand>
</feature>
<reference evidence="10 11" key="1">
    <citation type="submission" date="2020-08" db="EMBL/GenBank/DDBJ databases">
        <title>Genomic Encyclopedia of Type Strains, Phase IV (KMG-V): Genome sequencing to study the core and pangenomes of soil and plant-associated prokaryotes.</title>
        <authorList>
            <person name="Whitman W."/>
        </authorList>
    </citation>
    <scope>NUCLEOTIDE SEQUENCE [LARGE SCALE GENOMIC DNA]</scope>
    <source>
        <strain evidence="10 11">MP601</strain>
    </source>
</reference>
<dbReference type="Gene3D" id="3.30.360.10">
    <property type="entry name" value="Dihydrodipicolinate Reductase, domain 2"/>
    <property type="match status" value="1"/>
</dbReference>
<proteinExistence type="inferred from homology"/>
<dbReference type="CDD" id="cd05214">
    <property type="entry name" value="GAPDH_I_N"/>
    <property type="match status" value="1"/>
</dbReference>